<dbReference type="PANTHER" id="PTHR43765:SF2">
    <property type="entry name" value="2-DEHYDROPANTOATE 2-REDUCTASE"/>
    <property type="match status" value="1"/>
</dbReference>
<comment type="similarity">
    <text evidence="1">Belongs to the ketopantoate reductase family.</text>
</comment>
<evidence type="ECO:0000256" key="2">
    <source>
        <dbReference type="ARBA" id="ARBA00013014"/>
    </source>
</evidence>
<keyword evidence="9" id="KW-1185">Reference proteome</keyword>
<evidence type="ECO:0000256" key="3">
    <source>
        <dbReference type="ARBA" id="ARBA00022857"/>
    </source>
</evidence>
<dbReference type="Pfam" id="PF02558">
    <property type="entry name" value="ApbA"/>
    <property type="match status" value="1"/>
</dbReference>
<dbReference type="Pfam" id="PF08546">
    <property type="entry name" value="ApbA_C"/>
    <property type="match status" value="1"/>
</dbReference>
<dbReference type="SUPFAM" id="SSF51735">
    <property type="entry name" value="NAD(P)-binding Rossmann-fold domains"/>
    <property type="match status" value="1"/>
</dbReference>
<dbReference type="InterPro" id="IPR036291">
    <property type="entry name" value="NAD(P)-bd_dom_sf"/>
</dbReference>
<dbReference type="GO" id="GO:0015940">
    <property type="term" value="P:pantothenate biosynthetic process"/>
    <property type="evidence" value="ECO:0007669"/>
    <property type="project" value="InterPro"/>
</dbReference>
<dbReference type="Gene3D" id="1.10.1040.10">
    <property type="entry name" value="N-(1-d-carboxylethyl)-l-norvaline Dehydrogenase, domain 2"/>
    <property type="match status" value="1"/>
</dbReference>
<dbReference type="eggNOG" id="ENOG502QPT5">
    <property type="taxonomic scope" value="Eukaryota"/>
</dbReference>
<proteinExistence type="inferred from homology"/>
<dbReference type="STRING" id="930089.W6XWY3"/>
<dbReference type="NCBIfam" id="TIGR00745">
    <property type="entry name" value="apbA_panE"/>
    <property type="match status" value="1"/>
</dbReference>
<evidence type="ECO:0000256" key="5">
    <source>
        <dbReference type="ARBA" id="ARBA00032024"/>
    </source>
</evidence>
<dbReference type="PANTHER" id="PTHR43765">
    <property type="entry name" value="2-DEHYDROPANTOATE 2-REDUCTASE-RELATED"/>
    <property type="match status" value="1"/>
</dbReference>
<dbReference type="GeneID" id="19149607"/>
<evidence type="ECO:0000259" key="6">
    <source>
        <dbReference type="Pfam" id="PF02558"/>
    </source>
</evidence>
<evidence type="ECO:0000313" key="8">
    <source>
        <dbReference type="EMBL" id="EUC27239.1"/>
    </source>
</evidence>
<dbReference type="EMBL" id="KI964971">
    <property type="protein sequence ID" value="EUC27239.1"/>
    <property type="molecule type" value="Genomic_DNA"/>
</dbReference>
<dbReference type="AlphaFoldDB" id="W6XWY3"/>
<keyword evidence="4" id="KW-0560">Oxidoreductase</keyword>
<gene>
    <name evidence="8" type="ORF">COCCADRAFT_41970</name>
</gene>
<dbReference type="RefSeq" id="XP_007718454.1">
    <property type="nucleotide sequence ID" value="XM_007720264.1"/>
</dbReference>
<dbReference type="Proteomes" id="UP000053841">
    <property type="component" value="Unassembled WGS sequence"/>
</dbReference>
<dbReference type="Gene3D" id="3.40.50.720">
    <property type="entry name" value="NAD(P)-binding Rossmann-like Domain"/>
    <property type="match status" value="1"/>
</dbReference>
<dbReference type="InterPro" id="IPR008927">
    <property type="entry name" value="6-PGluconate_DH-like_C_sf"/>
</dbReference>
<dbReference type="HOGENOM" id="CLU_031468_10_0_1"/>
<dbReference type="InterPro" id="IPR050838">
    <property type="entry name" value="Ketopantoate_reductase"/>
</dbReference>
<evidence type="ECO:0000256" key="1">
    <source>
        <dbReference type="ARBA" id="ARBA00007870"/>
    </source>
</evidence>
<dbReference type="GO" id="GO:0050661">
    <property type="term" value="F:NADP binding"/>
    <property type="evidence" value="ECO:0007669"/>
    <property type="project" value="TreeGrafter"/>
</dbReference>
<dbReference type="InterPro" id="IPR013328">
    <property type="entry name" value="6PGD_dom2"/>
</dbReference>
<sequence>MYSKSRVYILGVGNIGKFFAYALRKQHPGLPISLLFHRPSLIGDWDASGRTIECVTDAVSDKRTGFDVEIVSSTDPIDNLIVATKTTVTACALGSVKHRLRKSSNILFLQNGIGTTDEVSALVFRDANSRPSYWVGVCSCSIYRVSPFSIVHAGRGAIELGPVSSASHAPTCGIPTSSARPDFITQLLEVPDIEAVLIGLDQTKAAQLRKLTVNAVLNPLTAIFRCSRGELLDHPQRFSFMEALFQEVADIVRALTSGVPQSSEDQLFEKQNLWSLVLRVAESSRESTSSMLHDIEAGQKTEIDYINGYIASQAQQRGLTCFRNNVVVTMVKRRQCITDNEIETVLKTHDPISASTLFKIEVQSA</sequence>
<protein>
    <recommendedName>
        <fullName evidence="2">2-dehydropantoate 2-reductase</fullName>
        <ecNumber evidence="2">1.1.1.169</ecNumber>
    </recommendedName>
    <alternativeName>
        <fullName evidence="5">Ketopantoate reductase</fullName>
    </alternativeName>
</protein>
<dbReference type="GO" id="GO:0008677">
    <property type="term" value="F:2-dehydropantoate 2-reductase activity"/>
    <property type="evidence" value="ECO:0007669"/>
    <property type="project" value="UniProtKB-EC"/>
</dbReference>
<accession>W6XWY3</accession>
<evidence type="ECO:0000259" key="7">
    <source>
        <dbReference type="Pfam" id="PF08546"/>
    </source>
</evidence>
<dbReference type="SUPFAM" id="SSF48179">
    <property type="entry name" value="6-phosphogluconate dehydrogenase C-terminal domain-like"/>
    <property type="match status" value="1"/>
</dbReference>
<feature type="domain" description="Ketopantoate reductase N-terminal" evidence="6">
    <location>
        <begin position="7"/>
        <end position="163"/>
    </location>
</feature>
<dbReference type="EC" id="1.1.1.169" evidence="2"/>
<dbReference type="InterPro" id="IPR003710">
    <property type="entry name" value="ApbA"/>
</dbReference>
<dbReference type="InterPro" id="IPR013332">
    <property type="entry name" value="KPR_N"/>
</dbReference>
<dbReference type="OrthoDB" id="73846at2759"/>
<organism evidence="8 9">
    <name type="scientific">Cochliobolus carbonum (strain 26-R-13)</name>
    <name type="common">Maize leaf spot fungus</name>
    <name type="synonym">Bipolaris zeicola</name>
    <dbReference type="NCBI Taxonomy" id="930089"/>
    <lineage>
        <taxon>Eukaryota</taxon>
        <taxon>Fungi</taxon>
        <taxon>Dikarya</taxon>
        <taxon>Ascomycota</taxon>
        <taxon>Pezizomycotina</taxon>
        <taxon>Dothideomycetes</taxon>
        <taxon>Pleosporomycetidae</taxon>
        <taxon>Pleosporales</taxon>
        <taxon>Pleosporineae</taxon>
        <taxon>Pleosporaceae</taxon>
        <taxon>Bipolaris</taxon>
    </lineage>
</organism>
<keyword evidence="3" id="KW-0521">NADP</keyword>
<dbReference type="InterPro" id="IPR013752">
    <property type="entry name" value="KPA_reductase"/>
</dbReference>
<dbReference type="KEGG" id="bze:COCCADRAFT_41970"/>
<evidence type="ECO:0000256" key="4">
    <source>
        <dbReference type="ARBA" id="ARBA00023002"/>
    </source>
</evidence>
<dbReference type="GO" id="GO:0005739">
    <property type="term" value="C:mitochondrion"/>
    <property type="evidence" value="ECO:0007669"/>
    <property type="project" value="TreeGrafter"/>
</dbReference>
<name>W6XWY3_COCC2</name>
<feature type="domain" description="Ketopantoate reductase C-terminal" evidence="7">
    <location>
        <begin position="205"/>
        <end position="334"/>
    </location>
</feature>
<reference evidence="8 9" key="1">
    <citation type="journal article" date="2013" name="PLoS Genet.">
        <title>Comparative genome structure, secondary metabolite, and effector coding capacity across Cochliobolus pathogens.</title>
        <authorList>
            <person name="Condon B.J."/>
            <person name="Leng Y."/>
            <person name="Wu D."/>
            <person name="Bushley K.E."/>
            <person name="Ohm R.A."/>
            <person name="Otillar R."/>
            <person name="Martin J."/>
            <person name="Schackwitz W."/>
            <person name="Grimwood J."/>
            <person name="MohdZainudin N."/>
            <person name="Xue C."/>
            <person name="Wang R."/>
            <person name="Manning V.A."/>
            <person name="Dhillon B."/>
            <person name="Tu Z.J."/>
            <person name="Steffenson B.J."/>
            <person name="Salamov A."/>
            <person name="Sun H."/>
            <person name="Lowry S."/>
            <person name="LaButti K."/>
            <person name="Han J."/>
            <person name="Copeland A."/>
            <person name="Lindquist E."/>
            <person name="Barry K."/>
            <person name="Schmutz J."/>
            <person name="Baker S.E."/>
            <person name="Ciuffetti L.M."/>
            <person name="Grigoriev I.V."/>
            <person name="Zhong S."/>
            <person name="Turgeon B.G."/>
        </authorList>
    </citation>
    <scope>NUCLEOTIDE SEQUENCE [LARGE SCALE GENOMIC DNA]</scope>
    <source>
        <strain evidence="8 9">26-R-13</strain>
    </source>
</reference>
<evidence type="ECO:0000313" key="9">
    <source>
        <dbReference type="Proteomes" id="UP000053841"/>
    </source>
</evidence>